<reference evidence="1 2" key="1">
    <citation type="submission" date="2015-03" db="EMBL/GenBank/DDBJ databases">
        <title>Genome Assembly of Staphylococcus cohnii subsp. cohnii strain G22B2.</title>
        <authorList>
            <person name="Nair G."/>
            <person name="Kaur G."/>
            <person name="Khatri I."/>
            <person name="Singh N.K."/>
            <person name="Sathyabama S."/>
            <person name="Maurya S.K."/>
            <person name="Subramanian S."/>
            <person name="Agrewala J.N."/>
            <person name="Mayilraj S."/>
        </authorList>
    </citation>
    <scope>NUCLEOTIDE SEQUENCE [LARGE SCALE GENOMIC DNA]</scope>
    <source>
        <strain evidence="1 2">G22B2</strain>
    </source>
</reference>
<proteinExistence type="predicted"/>
<gene>
    <name evidence="1" type="ORF">UF66_2296</name>
</gene>
<name>A0A0M2P3H3_STACC</name>
<organism evidence="1 2">
    <name type="scientific">Staphylococcus cohnii subsp. cohnii</name>
    <dbReference type="NCBI Taxonomy" id="74704"/>
    <lineage>
        <taxon>Bacteria</taxon>
        <taxon>Bacillati</taxon>
        <taxon>Bacillota</taxon>
        <taxon>Bacilli</taxon>
        <taxon>Bacillales</taxon>
        <taxon>Staphylococcaceae</taxon>
        <taxon>Staphylococcus</taxon>
        <taxon>Staphylococcus cohnii species complex</taxon>
    </lineage>
</organism>
<sequence length="326" mass="38276">MEFFNIFTIDESVTEWSSITQTQKDNLNDLFNDFMEDSLNRRYYINIDDEPEHILTEINTMDRKSENLNNISKKFAEKLLEEELVEDKEKNIRRNKTIKNGILIFKVTENTLTLMKLEEINTIDKNDFSKKPTYGAEKNYFKIAVMDFQNDNISLLDIDIYDTGTKIAKYWSEGFLSIHPLRDDELNTTDIINSLEKNTLFNKLPNITESELNQSTNDFISDNSEFSFVKLRDHINQHFKTDFEKNELFKDENLNHIDAEFNLERKIVDKHLKKKIQINDVISLDINNTSKATKAGLMKTSDDGRYLKIRLEKDIKSVLPDIQEGD</sequence>
<accession>A0A0M2P3H3</accession>
<comment type="caution">
    <text evidence="1">The sequence shown here is derived from an EMBL/GenBank/DDBJ whole genome shotgun (WGS) entry which is preliminary data.</text>
</comment>
<dbReference type="Proteomes" id="UP000034455">
    <property type="component" value="Unassembled WGS sequence"/>
</dbReference>
<evidence type="ECO:0000313" key="2">
    <source>
        <dbReference type="Proteomes" id="UP000034455"/>
    </source>
</evidence>
<dbReference type="RefSeq" id="WP_230621644.1">
    <property type="nucleotide sequence ID" value="NZ_LAKJ01000006.1"/>
</dbReference>
<evidence type="ECO:0000313" key="1">
    <source>
        <dbReference type="EMBL" id="KKI64775.1"/>
    </source>
</evidence>
<evidence type="ECO:0008006" key="3">
    <source>
        <dbReference type="Google" id="ProtNLM"/>
    </source>
</evidence>
<dbReference type="PATRIC" id="fig|74704.6.peg.2380"/>
<dbReference type="EMBL" id="LAKJ01000006">
    <property type="protein sequence ID" value="KKI64775.1"/>
    <property type="molecule type" value="Genomic_DNA"/>
</dbReference>
<protein>
    <recommendedName>
        <fullName evidence="3">37-kD nucleoid-associated bacterial protein</fullName>
    </recommendedName>
</protein>
<dbReference type="AlphaFoldDB" id="A0A0M2P3H3"/>